<dbReference type="FunFam" id="3.40.50.720:FF:000084">
    <property type="entry name" value="Short-chain dehydrogenase reductase"/>
    <property type="match status" value="1"/>
</dbReference>
<evidence type="ECO:0000313" key="5">
    <source>
        <dbReference type="EMBL" id="RAY14597.1"/>
    </source>
</evidence>
<evidence type="ECO:0000259" key="4">
    <source>
        <dbReference type="SMART" id="SM00822"/>
    </source>
</evidence>
<keyword evidence="2" id="KW-0560">Oxidoreductase</keyword>
<evidence type="ECO:0000256" key="3">
    <source>
        <dbReference type="RuleBase" id="RU000363"/>
    </source>
</evidence>
<protein>
    <submittedName>
        <fullName evidence="5">Short-chain dehydrogenase</fullName>
    </submittedName>
</protein>
<dbReference type="InterPro" id="IPR051687">
    <property type="entry name" value="Peroxisomal_Beta-Oxidation"/>
</dbReference>
<dbReference type="InterPro" id="IPR057326">
    <property type="entry name" value="KR_dom"/>
</dbReference>
<dbReference type="PANTHER" id="PTHR45024:SF2">
    <property type="entry name" value="SCP2 DOMAIN-CONTAINING PROTEIN"/>
    <property type="match status" value="1"/>
</dbReference>
<dbReference type="PROSITE" id="PS00061">
    <property type="entry name" value="ADH_SHORT"/>
    <property type="match status" value="1"/>
</dbReference>
<dbReference type="EMBL" id="QLYX01000005">
    <property type="protein sequence ID" value="RAY14597.1"/>
    <property type="molecule type" value="Genomic_DNA"/>
</dbReference>
<name>A0A365H683_9ACTN</name>
<gene>
    <name evidence="5" type="ORF">DPM19_12580</name>
</gene>
<evidence type="ECO:0000256" key="1">
    <source>
        <dbReference type="ARBA" id="ARBA00006484"/>
    </source>
</evidence>
<dbReference type="PANTHER" id="PTHR45024">
    <property type="entry name" value="DEHYDROGENASES, SHORT CHAIN"/>
    <property type="match status" value="1"/>
</dbReference>
<comment type="similarity">
    <text evidence="1 3">Belongs to the short-chain dehydrogenases/reductases (SDR) family.</text>
</comment>
<accession>A0A365H683</accession>
<feature type="domain" description="Ketoreductase" evidence="4">
    <location>
        <begin position="8"/>
        <end position="196"/>
    </location>
</feature>
<dbReference type="InterPro" id="IPR036291">
    <property type="entry name" value="NAD(P)-bd_dom_sf"/>
</dbReference>
<dbReference type="AlphaFoldDB" id="A0A365H683"/>
<dbReference type="SUPFAM" id="SSF51735">
    <property type="entry name" value="NAD(P)-binding Rossmann-fold domains"/>
    <property type="match status" value="1"/>
</dbReference>
<dbReference type="Proteomes" id="UP000251891">
    <property type="component" value="Unassembled WGS sequence"/>
</dbReference>
<dbReference type="SMART" id="SM00822">
    <property type="entry name" value="PKS_KR"/>
    <property type="match status" value="1"/>
</dbReference>
<dbReference type="OrthoDB" id="9808187at2"/>
<dbReference type="Gene3D" id="3.40.50.720">
    <property type="entry name" value="NAD(P)-binding Rossmann-like Domain"/>
    <property type="match status" value="1"/>
</dbReference>
<keyword evidence="6" id="KW-1185">Reference proteome</keyword>
<comment type="caution">
    <text evidence="5">The sequence shown here is derived from an EMBL/GenBank/DDBJ whole genome shotgun (WGS) entry which is preliminary data.</text>
</comment>
<dbReference type="RefSeq" id="WP_111866613.1">
    <property type="nucleotide sequence ID" value="NZ_QLYX01000005.1"/>
</dbReference>
<evidence type="ECO:0000313" key="6">
    <source>
        <dbReference type="Proteomes" id="UP000251891"/>
    </source>
</evidence>
<dbReference type="GO" id="GO:0016491">
    <property type="term" value="F:oxidoreductase activity"/>
    <property type="evidence" value="ECO:0007669"/>
    <property type="project" value="UniProtKB-KW"/>
</dbReference>
<sequence>MSALLDGKVAVVTGAGRGIGRGEAIELARQGACVVVNDYDGDACAAVADEIVALGGRAVPHAGDASDLGDAEALIRAALDTYGQLDALVNNAGVLRDRTLVKMTAEEWDDVVRVHLRGHYAPTHFACAYWKSAGVPGRIVCTASTSGLLGNFGQANYGAAKAGIAAFSTIVALEMKRHGVTCNAIAPAARTRMTEGAYGTIEGSGDDFDFWHPDNVAPFVAFLCSEAAGEISGKVFGVQGNTVELYRPIESAAAIENPAGRWNPADFTDRVGELFKESGIEPTAENPMRRLRYSMTRRT</sequence>
<proteinExistence type="inferred from homology"/>
<dbReference type="PRINTS" id="PR00080">
    <property type="entry name" value="SDRFAMILY"/>
</dbReference>
<reference evidence="5 6" key="1">
    <citation type="submission" date="2018-06" db="EMBL/GenBank/DDBJ databases">
        <title>Actinomadura craniellae sp. nov. isolated from marine sponge Craniella sp.</title>
        <authorList>
            <person name="Li L."/>
            <person name="Xu Q.H."/>
            <person name="Lin H.W."/>
            <person name="Lu Y.H."/>
        </authorList>
    </citation>
    <scope>NUCLEOTIDE SEQUENCE [LARGE SCALE GENOMIC DNA]</scope>
    <source>
        <strain evidence="5 6">LHW63021</strain>
    </source>
</reference>
<dbReference type="InterPro" id="IPR002347">
    <property type="entry name" value="SDR_fam"/>
</dbReference>
<dbReference type="Pfam" id="PF00106">
    <property type="entry name" value="adh_short"/>
    <property type="match status" value="1"/>
</dbReference>
<dbReference type="InterPro" id="IPR020904">
    <property type="entry name" value="Sc_DH/Rdtase_CS"/>
</dbReference>
<dbReference type="PRINTS" id="PR00081">
    <property type="entry name" value="GDHRDH"/>
</dbReference>
<evidence type="ECO:0000256" key="2">
    <source>
        <dbReference type="ARBA" id="ARBA00023002"/>
    </source>
</evidence>
<organism evidence="5 6">
    <name type="scientific">Actinomadura craniellae</name>
    <dbReference type="NCBI Taxonomy" id="2231787"/>
    <lineage>
        <taxon>Bacteria</taxon>
        <taxon>Bacillati</taxon>
        <taxon>Actinomycetota</taxon>
        <taxon>Actinomycetes</taxon>
        <taxon>Streptosporangiales</taxon>
        <taxon>Thermomonosporaceae</taxon>
        <taxon>Actinomadura</taxon>
    </lineage>
</organism>